<feature type="domain" description="FAD-dependent oxidoreductase 2 FAD-binding" evidence="14">
    <location>
        <begin position="21"/>
        <end position="388"/>
    </location>
</feature>
<dbReference type="Gene3D" id="3.90.700.10">
    <property type="entry name" value="Succinate dehydrogenase/fumarate reductase flavoprotein, catalytic domain"/>
    <property type="match status" value="1"/>
</dbReference>
<keyword evidence="9 13" id="KW-0560">Oxidoreductase</keyword>
<dbReference type="GO" id="GO:0033765">
    <property type="term" value="F:steroid dehydrogenase activity, acting on the CH-CH group of donors"/>
    <property type="evidence" value="ECO:0007669"/>
    <property type="project" value="UniProtKB-ARBA"/>
</dbReference>
<evidence type="ECO:0000256" key="2">
    <source>
        <dbReference type="ARBA" id="ARBA00004950"/>
    </source>
</evidence>
<dbReference type="EC" id="1.4.3.16" evidence="4 11"/>
<dbReference type="SUPFAM" id="SSF46977">
    <property type="entry name" value="Succinate dehydrogenase/fumarate reductase flavoprotein C-terminal domain"/>
    <property type="match status" value="1"/>
</dbReference>
<accession>A0A5D6VZ10</accession>
<dbReference type="InterPro" id="IPR037099">
    <property type="entry name" value="Fum_R/Succ_DH_flav-like_C_sf"/>
</dbReference>
<keyword evidence="17" id="KW-1185">Reference proteome</keyword>
<dbReference type="Proteomes" id="UP000323646">
    <property type="component" value="Unassembled WGS sequence"/>
</dbReference>
<protein>
    <recommendedName>
        <fullName evidence="5 11">L-aspartate oxidase</fullName>
        <ecNumber evidence="4 11">1.4.3.16</ecNumber>
    </recommendedName>
</protein>
<dbReference type="Pfam" id="PF00890">
    <property type="entry name" value="FAD_binding_2"/>
    <property type="match status" value="1"/>
</dbReference>
<keyword evidence="6 13" id="KW-0285">Flavoprotein</keyword>
<name>A0A5D6VZ10_9FIRM</name>
<feature type="domain" description="Fumarate reductase/succinate dehydrogenase flavoprotein-like C-terminal" evidence="15">
    <location>
        <begin position="437"/>
        <end position="519"/>
    </location>
</feature>
<dbReference type="PIRSF" id="PIRSF000171">
    <property type="entry name" value="SDHA_APRA_LASPO"/>
    <property type="match status" value="1"/>
</dbReference>
<evidence type="ECO:0000313" key="16">
    <source>
        <dbReference type="EMBL" id="TYZ20777.1"/>
    </source>
</evidence>
<dbReference type="SUPFAM" id="SSF51905">
    <property type="entry name" value="FAD/NAD(P)-binding domain"/>
    <property type="match status" value="1"/>
</dbReference>
<evidence type="ECO:0000259" key="15">
    <source>
        <dbReference type="Pfam" id="PF02910"/>
    </source>
</evidence>
<evidence type="ECO:0000256" key="8">
    <source>
        <dbReference type="ARBA" id="ARBA00022827"/>
    </source>
</evidence>
<keyword evidence="7 13" id="KW-0662">Pyridine nucleotide biosynthesis</keyword>
<evidence type="ECO:0000256" key="6">
    <source>
        <dbReference type="ARBA" id="ARBA00022630"/>
    </source>
</evidence>
<comment type="function">
    <text evidence="13">Catalyzes the oxidation of L-aspartate to iminoaspartate.</text>
</comment>
<dbReference type="GO" id="GO:0034628">
    <property type="term" value="P:'de novo' NAD+ biosynthetic process from L-aspartate"/>
    <property type="evidence" value="ECO:0007669"/>
    <property type="project" value="TreeGrafter"/>
</dbReference>
<dbReference type="PANTHER" id="PTHR42716">
    <property type="entry name" value="L-ASPARTATE OXIDASE"/>
    <property type="match status" value="1"/>
</dbReference>
<dbReference type="RefSeq" id="WP_149172072.1">
    <property type="nucleotide sequence ID" value="NZ_VTOY01000012.1"/>
</dbReference>
<evidence type="ECO:0000256" key="12">
    <source>
        <dbReference type="PIRSR" id="PIRSR000171-1"/>
    </source>
</evidence>
<dbReference type="UniPathway" id="UPA00253">
    <property type="reaction ID" value="UER00326"/>
</dbReference>
<evidence type="ECO:0000256" key="10">
    <source>
        <dbReference type="ARBA" id="ARBA00048305"/>
    </source>
</evidence>
<evidence type="ECO:0000256" key="13">
    <source>
        <dbReference type="RuleBase" id="RU362049"/>
    </source>
</evidence>
<dbReference type="GO" id="GO:0005737">
    <property type="term" value="C:cytoplasm"/>
    <property type="evidence" value="ECO:0007669"/>
    <property type="project" value="UniProtKB-SubCell"/>
</dbReference>
<dbReference type="NCBIfam" id="TIGR00551">
    <property type="entry name" value="nadB"/>
    <property type="match status" value="1"/>
</dbReference>
<organism evidence="16 17">
    <name type="scientific">Selenomonas ruminis</name>
    <dbReference type="NCBI Taxonomy" id="2593411"/>
    <lineage>
        <taxon>Bacteria</taxon>
        <taxon>Bacillati</taxon>
        <taxon>Bacillota</taxon>
        <taxon>Negativicutes</taxon>
        <taxon>Selenomonadales</taxon>
        <taxon>Selenomonadaceae</taxon>
        <taxon>Selenomonas</taxon>
    </lineage>
</organism>
<dbReference type="InterPro" id="IPR005288">
    <property type="entry name" value="NadB"/>
</dbReference>
<dbReference type="SUPFAM" id="SSF56425">
    <property type="entry name" value="Succinate dehydrogenase/fumarate reductase flavoprotein, catalytic domain"/>
    <property type="match status" value="1"/>
</dbReference>
<evidence type="ECO:0000256" key="4">
    <source>
        <dbReference type="ARBA" id="ARBA00012173"/>
    </source>
</evidence>
<evidence type="ECO:0000256" key="9">
    <source>
        <dbReference type="ARBA" id="ARBA00023002"/>
    </source>
</evidence>
<evidence type="ECO:0000313" key="17">
    <source>
        <dbReference type="Proteomes" id="UP000323646"/>
    </source>
</evidence>
<feature type="active site" description="Proton acceptor" evidence="12">
    <location>
        <position position="288"/>
    </location>
</feature>
<dbReference type="OrthoDB" id="9806724at2"/>
<dbReference type="InterPro" id="IPR027477">
    <property type="entry name" value="Succ_DH/fumarate_Rdtase_cat_sf"/>
</dbReference>
<dbReference type="Gene3D" id="1.20.58.100">
    <property type="entry name" value="Fumarate reductase/succinate dehydrogenase flavoprotein-like, C-terminal domain"/>
    <property type="match status" value="1"/>
</dbReference>
<dbReference type="Gene3D" id="3.50.50.60">
    <property type="entry name" value="FAD/NAD(P)-binding domain"/>
    <property type="match status" value="1"/>
</dbReference>
<evidence type="ECO:0000259" key="14">
    <source>
        <dbReference type="Pfam" id="PF00890"/>
    </source>
</evidence>
<dbReference type="EMBL" id="VTOY01000012">
    <property type="protein sequence ID" value="TYZ20777.1"/>
    <property type="molecule type" value="Genomic_DNA"/>
</dbReference>
<comment type="caution">
    <text evidence="16">The sequence shown here is derived from an EMBL/GenBank/DDBJ whole genome shotgun (WGS) entry which is preliminary data.</text>
</comment>
<dbReference type="InterPro" id="IPR036188">
    <property type="entry name" value="FAD/NAD-bd_sf"/>
</dbReference>
<comment type="pathway">
    <text evidence="2 13">Cofactor biosynthesis; NAD(+) biosynthesis; iminoaspartate from L-aspartate (oxidase route): step 1/1.</text>
</comment>
<dbReference type="FunFam" id="3.90.700.10:FF:000002">
    <property type="entry name" value="L-aspartate oxidase"/>
    <property type="match status" value="1"/>
</dbReference>
<evidence type="ECO:0000256" key="5">
    <source>
        <dbReference type="ARBA" id="ARBA00021901"/>
    </source>
</evidence>
<dbReference type="AlphaFoldDB" id="A0A5D6VZ10"/>
<evidence type="ECO:0000256" key="3">
    <source>
        <dbReference type="ARBA" id="ARBA00008562"/>
    </source>
</evidence>
<dbReference type="InterPro" id="IPR003953">
    <property type="entry name" value="FAD-dep_OxRdtase_2_FAD-bd"/>
</dbReference>
<proteinExistence type="inferred from homology"/>
<evidence type="ECO:0000256" key="7">
    <source>
        <dbReference type="ARBA" id="ARBA00022642"/>
    </source>
</evidence>
<evidence type="ECO:0000256" key="1">
    <source>
        <dbReference type="ARBA" id="ARBA00001974"/>
    </source>
</evidence>
<evidence type="ECO:0000256" key="11">
    <source>
        <dbReference type="NCBIfam" id="TIGR00551"/>
    </source>
</evidence>
<sequence>MQRYLMNFNTRNMETRNTECLVVGSGVAGLTAAIQLARHGHHVLLAVRDTLADSNTAKAQGGIAASFGKDDNPALHLQDTLTAGAGLSDESVSQLVVTEGPDDIRWLANNGAEFDRTEDGSLALGREGCHSRNRIVHSHGDATGAEVARALTVLAATEPNIRTLEGCYIVDLLTHEGRCYGAISLWHGRKICLRAQHTVLATGGLGRLFLHTTNPEGATGSGTALAVRAGATVADMEFVQFHPTALALPGCPNFLISEAVRGAGAHLVNLDGKRFMPALHPMAELAPRDVVARCIFQEMTKANATHIWLDARHIKNAAKLFPMIAATCREYGVDIENDLIPIAPAAHYMMGGIKTDTWGRTNLKGLYACGEAACTGLQGANRLASNSLLEGLVFGRRAATIIGKTRLPQADRGLYWQEENLSEAPLESVTEDCRRSQEIMSRYLGITRNAADLTRGKEKILDLTKRYEGCAAHTPEELDLRARLTCDLLVVHAAMRRQESRGAHYRSDFPQKDDAYRKHFSDTRPVYDDAQNIKEEKTAAAAIGFAL</sequence>
<reference evidence="16 17" key="1">
    <citation type="submission" date="2019-08" db="EMBL/GenBank/DDBJ databases">
        <title>Selenomonas sp. mPRGC5 and Selenomonas sp. mPRGC8 isolated from ruminal fluid of dairy goat (Capra hircus).</title>
        <authorList>
            <person name="Poothong S."/>
            <person name="Nuengjamnong C."/>
            <person name="Tanasupawat S."/>
        </authorList>
    </citation>
    <scope>NUCLEOTIDE SEQUENCE [LARGE SCALE GENOMIC DNA]</scope>
    <source>
        <strain evidence="17">mPRGC5</strain>
    </source>
</reference>
<gene>
    <name evidence="16" type="ORF">FZ040_11265</name>
</gene>
<comment type="catalytic activity">
    <reaction evidence="10">
        <text>L-aspartate + O2 = iminosuccinate + H2O2</text>
        <dbReference type="Rhea" id="RHEA:25876"/>
        <dbReference type="ChEBI" id="CHEBI:15379"/>
        <dbReference type="ChEBI" id="CHEBI:16240"/>
        <dbReference type="ChEBI" id="CHEBI:29991"/>
        <dbReference type="ChEBI" id="CHEBI:77875"/>
        <dbReference type="EC" id="1.4.3.16"/>
    </reaction>
    <physiologicalReaction direction="left-to-right" evidence="10">
        <dbReference type="Rhea" id="RHEA:25877"/>
    </physiologicalReaction>
</comment>
<dbReference type="PANTHER" id="PTHR42716:SF2">
    <property type="entry name" value="L-ASPARTATE OXIDASE, CHLOROPLASTIC"/>
    <property type="match status" value="1"/>
</dbReference>
<dbReference type="PRINTS" id="PR00368">
    <property type="entry name" value="FADPNR"/>
</dbReference>
<keyword evidence="8 13" id="KW-0274">FAD</keyword>
<dbReference type="NCBIfam" id="NF005701">
    <property type="entry name" value="PRK07512.1"/>
    <property type="match status" value="1"/>
</dbReference>
<dbReference type="Pfam" id="PF02910">
    <property type="entry name" value="Succ_DH_flav_C"/>
    <property type="match status" value="1"/>
</dbReference>
<dbReference type="GO" id="GO:0008734">
    <property type="term" value="F:L-aspartate oxidase activity"/>
    <property type="evidence" value="ECO:0007669"/>
    <property type="project" value="UniProtKB-UniRule"/>
</dbReference>
<dbReference type="InterPro" id="IPR015939">
    <property type="entry name" value="Fum_Rdtase/Succ_DH_flav-like_C"/>
</dbReference>
<comment type="similarity">
    <text evidence="3 13">Belongs to the FAD-dependent oxidoreductase 2 family. NadB subfamily.</text>
</comment>
<comment type="subcellular location">
    <subcellularLocation>
        <location evidence="13">Cytoplasm</location>
    </subcellularLocation>
</comment>
<comment type="cofactor">
    <cofactor evidence="1 13">
        <name>FAD</name>
        <dbReference type="ChEBI" id="CHEBI:57692"/>
    </cofactor>
</comment>